<protein>
    <recommendedName>
        <fullName evidence="3">TLDc domain-containing protein</fullName>
    </recommendedName>
</protein>
<comment type="caution">
    <text evidence="1">The sequence shown here is derived from an EMBL/GenBank/DDBJ whole genome shotgun (WGS) entry which is preliminary data.</text>
</comment>
<dbReference type="AlphaFoldDB" id="A0A9W9G2T4"/>
<reference evidence="1" key="1">
    <citation type="submission" date="2022-11" db="EMBL/GenBank/DDBJ databases">
        <authorList>
            <person name="Petersen C."/>
        </authorList>
    </citation>
    <scope>NUCLEOTIDE SEQUENCE</scope>
    <source>
        <strain evidence="1">IBT 30761</strain>
    </source>
</reference>
<evidence type="ECO:0008006" key="3">
    <source>
        <dbReference type="Google" id="ProtNLM"/>
    </source>
</evidence>
<proteinExistence type="predicted"/>
<accession>A0A9W9G2T4</accession>
<organism evidence="1 2">
    <name type="scientific">Penicillium argentinense</name>
    <dbReference type="NCBI Taxonomy" id="1131581"/>
    <lineage>
        <taxon>Eukaryota</taxon>
        <taxon>Fungi</taxon>
        <taxon>Dikarya</taxon>
        <taxon>Ascomycota</taxon>
        <taxon>Pezizomycotina</taxon>
        <taxon>Eurotiomycetes</taxon>
        <taxon>Eurotiomycetidae</taxon>
        <taxon>Eurotiales</taxon>
        <taxon>Aspergillaceae</taxon>
        <taxon>Penicillium</taxon>
    </lineage>
</organism>
<evidence type="ECO:0000313" key="1">
    <source>
        <dbReference type="EMBL" id="KAJ5110600.1"/>
    </source>
</evidence>
<evidence type="ECO:0000313" key="2">
    <source>
        <dbReference type="Proteomes" id="UP001149074"/>
    </source>
</evidence>
<dbReference type="EMBL" id="JAPQKI010000002">
    <property type="protein sequence ID" value="KAJ5110600.1"/>
    <property type="molecule type" value="Genomic_DNA"/>
</dbReference>
<dbReference type="RefSeq" id="XP_056478670.1">
    <property type="nucleotide sequence ID" value="XM_056613629.1"/>
</dbReference>
<keyword evidence="2" id="KW-1185">Reference proteome</keyword>
<dbReference type="OrthoDB" id="4361610at2759"/>
<gene>
    <name evidence="1" type="ORF">N7532_001135</name>
</gene>
<reference evidence="1" key="2">
    <citation type="journal article" date="2023" name="IMA Fungus">
        <title>Comparative genomic study of the Penicillium genus elucidates a diverse pangenome and 15 lateral gene transfer events.</title>
        <authorList>
            <person name="Petersen C."/>
            <person name="Sorensen T."/>
            <person name="Nielsen M.R."/>
            <person name="Sondergaard T.E."/>
            <person name="Sorensen J.L."/>
            <person name="Fitzpatrick D.A."/>
            <person name="Frisvad J.C."/>
            <person name="Nielsen K.L."/>
        </authorList>
    </citation>
    <scope>NUCLEOTIDE SEQUENCE</scope>
    <source>
        <strain evidence="1">IBT 30761</strain>
    </source>
</reference>
<dbReference type="GeneID" id="81352608"/>
<sequence length="598" mass="67316">MLGALGQVLNSLHFGPHERKVKRYLNEATQDSVLEDLKIALAPRIKEVQHLWITFDAYCVEDYSHQRYWNVISFREYIEKKHPDVANSEAVVQLLWRCFLYFAYHPFPCDATDSSKVDSSGFQRAVSLLAVQGTDILGTQDEGEYFWRHDCAFFRRADFQRLFRSISLPEGPNNQPTDPSLEEDVMDILAMTQPQSVSLAPSQDQLGPASRKLLSESPVRTGCRVTRKDLSTLLSLLLRLRLHKAKWGSYFHFGTFDKSEPVVERLADILVKGLGGDYNGEKLGSEHLLRAMGLLPNLNQRFHQLWTVLFQPPMAADNQILSQVPEPVGAVSGGIIGAITLFIPHPKFPTSTRATMQDARITLEKQTQRPDDLTVTRLVKTLENNAYPHLMLLTSDATTTPATVVGAYFPGPLWLKANGKDMREFKTGTSHLLFQLEPQFRLLRWTCPNIPLTDIINTHEEELSLEAIAASDKTPPTSNKVYWIGDPERTGPGLQIDPVARSALLTSNFTDANVGVAWYNDVGRHSDRGDKIPKKHWEVTVKLGQLNFFRLSCGLDADLATGRIIRAKDQARYMREAMKTRIAGEDLKKRISGFGSTT</sequence>
<name>A0A9W9G2T4_9EURO</name>
<dbReference type="Proteomes" id="UP001149074">
    <property type="component" value="Unassembled WGS sequence"/>
</dbReference>